<dbReference type="AlphaFoldDB" id="E4TJP8"/>
<dbReference type="Proteomes" id="UP000007039">
    <property type="component" value="Chromosome"/>
</dbReference>
<dbReference type="eggNOG" id="ENOG5032AA4">
    <property type="taxonomic scope" value="Bacteria"/>
</dbReference>
<sequence precursor="true">MSFRVKKSILVLSVLLLLNIIIYGISLTITNFGPAKYVVLTVLFILVLLNVVAFFMNEVIIKEDIVYVRSLYGSRGIKIPEIVEISYIPLKGRILMMLSDKDKFVFVSSMMDRFGDIVEYLKGRIKDENLLKILNEVRLDVINHKNRMIVLFLLVLNIVVIGSYIYNFLL</sequence>
<reference key="1">
    <citation type="submission" date="2010-11" db="EMBL/GenBank/DDBJ databases">
        <title>The complete genome of chromosome of Calditerrivibrio nitroreducens DSM 19672.</title>
        <authorList>
            <consortium name="US DOE Joint Genome Institute (JGI-PGF)"/>
            <person name="Lucas S."/>
            <person name="Copeland A."/>
            <person name="Lapidus A."/>
            <person name="Bruce D."/>
            <person name="Goodwin L."/>
            <person name="Pitluck S."/>
            <person name="Kyrpides N."/>
            <person name="Mavromatis K."/>
            <person name="Ivanova N."/>
            <person name="Mikhailova N."/>
            <person name="Zeytun A."/>
            <person name="Brettin T."/>
            <person name="Detter J.C."/>
            <person name="Tapia R."/>
            <person name="Han C."/>
            <person name="Land M."/>
            <person name="Hauser L."/>
            <person name="Markowitz V."/>
            <person name="Cheng J.-F."/>
            <person name="Hugenholtz P."/>
            <person name="Woyke T."/>
            <person name="Wu D."/>
            <person name="Spring S."/>
            <person name="Schroeder M."/>
            <person name="Brambilla E."/>
            <person name="Klenk H.-P."/>
            <person name="Eisen J.A."/>
        </authorList>
    </citation>
    <scope>NUCLEOTIDE SEQUENCE [LARGE SCALE GENOMIC DNA]</scope>
    <source>
        <strain>DSM 19672</strain>
    </source>
</reference>
<keyword evidence="1" id="KW-1133">Transmembrane helix</keyword>
<keyword evidence="3" id="KW-1185">Reference proteome</keyword>
<keyword evidence="1" id="KW-0812">Transmembrane</keyword>
<evidence type="ECO:0000256" key="1">
    <source>
        <dbReference type="SAM" id="Phobius"/>
    </source>
</evidence>
<dbReference type="EMBL" id="CP002347">
    <property type="protein sequence ID" value="ADR19244.1"/>
    <property type="molecule type" value="Genomic_DNA"/>
</dbReference>
<evidence type="ECO:0000313" key="2">
    <source>
        <dbReference type="EMBL" id="ADR19244.1"/>
    </source>
</evidence>
<organism evidence="2 3">
    <name type="scientific">Calditerrivibrio nitroreducens (strain DSM 19672 / NBRC 101217 / Yu37-1)</name>
    <dbReference type="NCBI Taxonomy" id="768670"/>
    <lineage>
        <taxon>Bacteria</taxon>
        <taxon>Pseudomonadati</taxon>
        <taxon>Deferribacterota</taxon>
        <taxon>Deferribacteres</taxon>
        <taxon>Deferribacterales</taxon>
        <taxon>Calditerrivibrionaceae</taxon>
    </lineage>
</organism>
<keyword evidence="1" id="KW-0472">Membrane</keyword>
<gene>
    <name evidence="2" type="ordered locus">Calni_1336</name>
</gene>
<dbReference type="KEGG" id="cni:Calni_1336"/>
<dbReference type="STRING" id="768670.Calni_1336"/>
<accession>E4TJP8</accession>
<evidence type="ECO:0000313" key="3">
    <source>
        <dbReference type="Proteomes" id="UP000007039"/>
    </source>
</evidence>
<dbReference type="RefSeq" id="WP_013451456.1">
    <property type="nucleotide sequence ID" value="NC_014758.1"/>
</dbReference>
<feature type="transmembrane region" description="Helical" evidence="1">
    <location>
        <begin position="35"/>
        <end position="55"/>
    </location>
</feature>
<dbReference type="OrthoDB" id="9814832at2"/>
<dbReference type="HOGENOM" id="CLU_133660_0_0_0"/>
<proteinExistence type="predicted"/>
<feature type="transmembrane region" description="Helical" evidence="1">
    <location>
        <begin position="9"/>
        <end position="29"/>
    </location>
</feature>
<protein>
    <submittedName>
        <fullName evidence="2">Uncharacterized protein</fullName>
    </submittedName>
</protein>
<name>E4TJP8_CALNY</name>
<reference evidence="2 3" key="2">
    <citation type="journal article" date="2011" name="Stand. Genomic Sci.">
        <title>Complete genome sequence of Calditerrivibrio nitroreducens type strain (Yu37-1).</title>
        <authorList>
            <person name="Pitluck S."/>
            <person name="Sikorski J."/>
            <person name="Zeytun A."/>
            <person name="Lapidus A."/>
            <person name="Nolan M."/>
            <person name="Lucas S."/>
            <person name="Hammon N."/>
            <person name="Deshpande S."/>
            <person name="Cheng J.F."/>
            <person name="Tapia R."/>
            <person name="Han C."/>
            <person name="Goodwin L."/>
            <person name="Liolios K."/>
            <person name="Pagani I."/>
            <person name="Ivanova N."/>
            <person name="Mavromatis K."/>
            <person name="Pati A."/>
            <person name="Chen A."/>
            <person name="Palaniappan K."/>
            <person name="Hauser L."/>
            <person name="Chang Y.J."/>
            <person name="Jeffries C.D."/>
            <person name="Detter J.C."/>
            <person name="Brambilla E."/>
            <person name="Djao O.D."/>
            <person name="Rohde M."/>
            <person name="Spring S."/>
            <person name="Goker M."/>
            <person name="Woyke T."/>
            <person name="Bristow J."/>
            <person name="Eisen J.A."/>
            <person name="Markowitz V."/>
            <person name="Hugenholtz P."/>
            <person name="Kyrpides N.C."/>
            <person name="Klenk H.P."/>
            <person name="Land M."/>
        </authorList>
    </citation>
    <scope>NUCLEOTIDE SEQUENCE [LARGE SCALE GENOMIC DNA]</scope>
    <source>
        <strain evidence="3">DSM 19672 / NBRC 101217 / Yu37-1</strain>
    </source>
</reference>
<feature type="transmembrane region" description="Helical" evidence="1">
    <location>
        <begin position="148"/>
        <end position="169"/>
    </location>
</feature>